<evidence type="ECO:0000256" key="1">
    <source>
        <dbReference type="ARBA" id="ARBA00022593"/>
    </source>
</evidence>
<protein>
    <submittedName>
        <fullName evidence="5">Peroxisomal biogenesis factor 11</fullName>
    </submittedName>
</protein>
<dbReference type="PANTHER" id="PTHR12652">
    <property type="entry name" value="PEROXISOMAL BIOGENESIS FACTOR 11"/>
    <property type="match status" value="1"/>
</dbReference>
<dbReference type="Pfam" id="PF05648">
    <property type="entry name" value="PEX11"/>
    <property type="match status" value="1"/>
</dbReference>
<dbReference type="RefSeq" id="XP_025346720.1">
    <property type="nucleotide sequence ID" value="XM_025492960.1"/>
</dbReference>
<keyword evidence="2" id="KW-0472">Membrane</keyword>
<evidence type="ECO:0000313" key="5">
    <source>
        <dbReference type="EMBL" id="PWN19560.1"/>
    </source>
</evidence>
<name>A0A316U302_9BASI</name>
<dbReference type="PANTHER" id="PTHR12652:SF50">
    <property type="entry name" value="PEROXIN 11"/>
    <property type="match status" value="1"/>
</dbReference>
<keyword evidence="3" id="KW-0576">Peroxisome</keyword>
<dbReference type="GO" id="GO:0005778">
    <property type="term" value="C:peroxisomal membrane"/>
    <property type="evidence" value="ECO:0007669"/>
    <property type="project" value="UniProtKB-SubCell"/>
</dbReference>
<dbReference type="InterPro" id="IPR008733">
    <property type="entry name" value="PEX11"/>
</dbReference>
<dbReference type="OrthoDB" id="411017at2759"/>
<evidence type="ECO:0000256" key="2">
    <source>
        <dbReference type="ARBA" id="ARBA00023136"/>
    </source>
</evidence>
<gene>
    <name evidence="5" type="ORF">BCV69DRAFT_284189</name>
</gene>
<proteinExistence type="predicted"/>
<evidence type="ECO:0000313" key="6">
    <source>
        <dbReference type="Proteomes" id="UP000245942"/>
    </source>
</evidence>
<evidence type="ECO:0000256" key="3">
    <source>
        <dbReference type="ARBA" id="ARBA00023140"/>
    </source>
</evidence>
<evidence type="ECO:0000256" key="4">
    <source>
        <dbReference type="ARBA" id="ARBA00046271"/>
    </source>
</evidence>
<dbReference type="AlphaFoldDB" id="A0A316U302"/>
<keyword evidence="6" id="KW-1185">Reference proteome</keyword>
<dbReference type="GO" id="GO:0016559">
    <property type="term" value="P:peroxisome fission"/>
    <property type="evidence" value="ECO:0007669"/>
    <property type="project" value="InterPro"/>
</dbReference>
<comment type="subcellular location">
    <subcellularLocation>
        <location evidence="4">Peroxisome membrane</location>
    </subcellularLocation>
</comment>
<reference evidence="5 6" key="1">
    <citation type="journal article" date="2018" name="Mol. Biol. Evol.">
        <title>Broad Genomic Sampling Reveals a Smut Pathogenic Ancestry of the Fungal Clade Ustilaginomycotina.</title>
        <authorList>
            <person name="Kijpornyongpan T."/>
            <person name="Mondo S.J."/>
            <person name="Barry K."/>
            <person name="Sandor L."/>
            <person name="Lee J."/>
            <person name="Lipzen A."/>
            <person name="Pangilinan J."/>
            <person name="LaButti K."/>
            <person name="Hainaut M."/>
            <person name="Henrissat B."/>
            <person name="Grigoriev I.V."/>
            <person name="Spatafora J.W."/>
            <person name="Aime M.C."/>
        </authorList>
    </citation>
    <scope>NUCLEOTIDE SEQUENCE [LARGE SCALE GENOMIC DNA]</scope>
    <source>
        <strain evidence="5 6">MCA 4718</strain>
    </source>
</reference>
<accession>A0A316U302</accession>
<dbReference type="GeneID" id="37014694"/>
<keyword evidence="1" id="KW-0962">Peroxisome biogenesis</keyword>
<dbReference type="EMBL" id="KZ819331">
    <property type="protein sequence ID" value="PWN19560.1"/>
    <property type="molecule type" value="Genomic_DNA"/>
</dbReference>
<sequence length="249" mass="27808">MSALQQIILHPYLSQTLRFWSTTVGRDKTYRTVQYLARFLAWYEYRKGATKETVARLTNLKSSLALSRKLMRTGKFLEHMQAALKAVSIQDPFVSYTALGRQVSYAGYLMLDTLQWVHGSKAYQFAPDTYKKISKNASRFWLAGLLFSLVSGTYKTNALRQRRAAALRPRATSEKEAERKVELQQIKKEASSVQWQMIQDALDVANPATGAEILNVDDGMIGLLGLGSSIMGAMTQWQAVNGGAAAAKK</sequence>
<organism evidence="5 6">
    <name type="scientific">Pseudomicrostroma glucosiphilum</name>
    <dbReference type="NCBI Taxonomy" id="1684307"/>
    <lineage>
        <taxon>Eukaryota</taxon>
        <taxon>Fungi</taxon>
        <taxon>Dikarya</taxon>
        <taxon>Basidiomycota</taxon>
        <taxon>Ustilaginomycotina</taxon>
        <taxon>Exobasidiomycetes</taxon>
        <taxon>Microstromatales</taxon>
        <taxon>Microstromatales incertae sedis</taxon>
        <taxon>Pseudomicrostroma</taxon>
    </lineage>
</organism>
<dbReference type="Proteomes" id="UP000245942">
    <property type="component" value="Unassembled WGS sequence"/>
</dbReference>
<dbReference type="STRING" id="1684307.A0A316U302"/>